<evidence type="ECO:0000313" key="1">
    <source>
        <dbReference type="EMBL" id="UWX54133.1"/>
    </source>
</evidence>
<protein>
    <submittedName>
        <fullName evidence="1">Uncharacterized protein</fullName>
    </submittedName>
</protein>
<name>A0ABY5Y551_9FLAO</name>
<evidence type="ECO:0000313" key="2">
    <source>
        <dbReference type="Proteomes" id="UP001059209"/>
    </source>
</evidence>
<reference evidence="1" key="1">
    <citation type="submission" date="2022-09" db="EMBL/GenBank/DDBJ databases">
        <title>Maribacter litopenaei sp. nov., isolated from the intestinal tract of the Pacific White Shrimp, Litopenaeus vannamei.</title>
        <authorList>
            <person name="Kim S.Y."/>
            <person name="Hwang C.Y."/>
        </authorList>
    </citation>
    <scope>NUCLEOTIDE SEQUENCE</scope>
    <source>
        <strain evidence="1">HL-LV01</strain>
    </source>
</reference>
<gene>
    <name evidence="1" type="ORF">NYZ99_14055</name>
</gene>
<accession>A0ABY5Y551</accession>
<keyword evidence="2" id="KW-1185">Reference proteome</keyword>
<sequence>MATIEEVKLSLAEDTSDLSLFKDIVANIGLRFTHEEVDMASRLQIYLFLLDIRPISKTTDSMGLTPFENIDQIKTINENLVAFGIVPLKVNNLRMVVNFEFNNFLIRKENIDGLQVAAQICPYFESTLKFSNPYFFKVRLK</sequence>
<dbReference type="EMBL" id="CP104205">
    <property type="protein sequence ID" value="UWX54133.1"/>
    <property type="molecule type" value="Genomic_DNA"/>
</dbReference>
<proteinExistence type="predicted"/>
<dbReference type="RefSeq" id="WP_260571794.1">
    <property type="nucleotide sequence ID" value="NZ_CP104205.1"/>
</dbReference>
<organism evidence="1 2">
    <name type="scientific">Maribacter litopenaei</name>
    <dbReference type="NCBI Taxonomy" id="2976127"/>
    <lineage>
        <taxon>Bacteria</taxon>
        <taxon>Pseudomonadati</taxon>
        <taxon>Bacteroidota</taxon>
        <taxon>Flavobacteriia</taxon>
        <taxon>Flavobacteriales</taxon>
        <taxon>Flavobacteriaceae</taxon>
        <taxon>Maribacter</taxon>
    </lineage>
</organism>
<dbReference type="Proteomes" id="UP001059209">
    <property type="component" value="Chromosome"/>
</dbReference>